<dbReference type="PANTHER" id="PTHR32309">
    <property type="entry name" value="TYROSINE-PROTEIN KINASE"/>
    <property type="match status" value="1"/>
</dbReference>
<comment type="caution">
    <text evidence="1">The sequence shown here is derived from an EMBL/GenBank/DDBJ whole genome shotgun (WGS) entry which is preliminary data.</text>
</comment>
<dbReference type="Proteomes" id="UP000612893">
    <property type="component" value="Unassembled WGS sequence"/>
</dbReference>
<gene>
    <name evidence="1" type="ORF">JF922_16265</name>
</gene>
<sequence>MIAGATSAAQAHREALDLLLDPIDDSRPRPPGRRTAESLGEVPFDAAFVDRCRIALSGLLGLEDRGVIEVSSPRRKDGRSSVAAALALVLSRTRARGGVLLLDLDFARAAQAELFSIAPSPGLADYLEGRERLRGVPAGSDRQLWMIPAGSHLGDPLRLLHQLIADRMLELFRERFQWVVLDLPPLLGSPEAASLAARADWHILVGRHRRTSIAELRTARELVGADAATSGFILTGDSSRVPGWIKRRL</sequence>
<organism evidence="1 2">
    <name type="scientific">Candidatus Nephthysia bennettiae</name>
    <dbReference type="NCBI Taxonomy" id="3127016"/>
    <lineage>
        <taxon>Bacteria</taxon>
        <taxon>Bacillati</taxon>
        <taxon>Candidatus Dormiibacterota</taxon>
        <taxon>Candidatus Dormibacteria</taxon>
        <taxon>Candidatus Dormibacterales</taxon>
        <taxon>Candidatus Dormibacteraceae</taxon>
        <taxon>Candidatus Nephthysia</taxon>
    </lineage>
</organism>
<dbReference type="AlphaFoldDB" id="A0A934K428"/>
<dbReference type="SUPFAM" id="SSF52540">
    <property type="entry name" value="P-loop containing nucleoside triphosphate hydrolases"/>
    <property type="match status" value="1"/>
</dbReference>
<evidence type="ECO:0000313" key="1">
    <source>
        <dbReference type="EMBL" id="MBJ7599619.1"/>
    </source>
</evidence>
<keyword evidence="2" id="KW-1185">Reference proteome</keyword>
<proteinExistence type="predicted"/>
<dbReference type="EMBL" id="JAEKNR010000164">
    <property type="protein sequence ID" value="MBJ7599619.1"/>
    <property type="molecule type" value="Genomic_DNA"/>
</dbReference>
<dbReference type="InterPro" id="IPR027417">
    <property type="entry name" value="P-loop_NTPase"/>
</dbReference>
<dbReference type="Gene3D" id="3.40.50.300">
    <property type="entry name" value="P-loop containing nucleotide triphosphate hydrolases"/>
    <property type="match status" value="1"/>
</dbReference>
<dbReference type="PANTHER" id="PTHR32309:SF31">
    <property type="entry name" value="CAPSULAR EXOPOLYSACCHARIDE FAMILY"/>
    <property type="match status" value="1"/>
</dbReference>
<reference evidence="1" key="1">
    <citation type="submission" date="2020-10" db="EMBL/GenBank/DDBJ databases">
        <title>Ca. Dormibacterota MAGs.</title>
        <authorList>
            <person name="Montgomery K."/>
        </authorList>
    </citation>
    <scope>NUCLEOTIDE SEQUENCE [LARGE SCALE GENOMIC DNA]</scope>
    <source>
        <strain evidence="1">SC8812_S17_10</strain>
    </source>
</reference>
<evidence type="ECO:0000313" key="2">
    <source>
        <dbReference type="Proteomes" id="UP000612893"/>
    </source>
</evidence>
<dbReference type="RefSeq" id="WP_338203172.1">
    <property type="nucleotide sequence ID" value="NZ_JAEKNR010000164.1"/>
</dbReference>
<evidence type="ECO:0008006" key="3">
    <source>
        <dbReference type="Google" id="ProtNLM"/>
    </source>
</evidence>
<name>A0A934K428_9BACT</name>
<protein>
    <recommendedName>
        <fullName evidence="3">CpsD/CapB family tyrosine-protein kinase</fullName>
    </recommendedName>
</protein>
<dbReference type="InterPro" id="IPR050445">
    <property type="entry name" value="Bact_polysacc_biosynth/exp"/>
</dbReference>
<accession>A0A934K428</accession>